<dbReference type="Pfam" id="PF01042">
    <property type="entry name" value="Ribonuc_L-PSP"/>
    <property type="match status" value="1"/>
</dbReference>
<dbReference type="RefSeq" id="WP_179408889.1">
    <property type="nucleotide sequence ID" value="NZ_BMGF01000015.1"/>
</dbReference>
<dbReference type="InterPro" id="IPR006175">
    <property type="entry name" value="YjgF/YER057c/UK114"/>
</dbReference>
<dbReference type="SUPFAM" id="SSF55298">
    <property type="entry name" value="YjgF-like"/>
    <property type="match status" value="1"/>
</dbReference>
<sequence length="131" mass="13734">MDRPRPISVPGAPAPAGHYSAGMAHGGLLYVSGQLGGRPDGSHTFAEPFEVQAGAAIDNMLRVLRAEGLGPADLVKVTVYLAGVEYWPRLNAVYAEKLGKAKPARAVVPVPELHHGYLVEIEAIAALGENS</sequence>
<dbReference type="PANTHER" id="PTHR11803">
    <property type="entry name" value="2-IMINOBUTANOATE/2-IMINOPROPANOATE DEAMINASE RIDA"/>
    <property type="match status" value="1"/>
</dbReference>
<organism evidence="2 3">
    <name type="scientific">Novosphingobium marinum</name>
    <dbReference type="NCBI Taxonomy" id="1514948"/>
    <lineage>
        <taxon>Bacteria</taxon>
        <taxon>Pseudomonadati</taxon>
        <taxon>Pseudomonadota</taxon>
        <taxon>Alphaproteobacteria</taxon>
        <taxon>Sphingomonadales</taxon>
        <taxon>Sphingomonadaceae</taxon>
        <taxon>Novosphingobium</taxon>
    </lineage>
</organism>
<dbReference type="GO" id="GO:0005829">
    <property type="term" value="C:cytosol"/>
    <property type="evidence" value="ECO:0007669"/>
    <property type="project" value="TreeGrafter"/>
</dbReference>
<name>A0A7Y9XYU7_9SPHN</name>
<dbReference type="GO" id="GO:0019239">
    <property type="term" value="F:deaminase activity"/>
    <property type="evidence" value="ECO:0007669"/>
    <property type="project" value="TreeGrafter"/>
</dbReference>
<dbReference type="EMBL" id="JACBZF010000013">
    <property type="protein sequence ID" value="NYH97122.1"/>
    <property type="molecule type" value="Genomic_DNA"/>
</dbReference>
<dbReference type="Proteomes" id="UP000522081">
    <property type="component" value="Unassembled WGS sequence"/>
</dbReference>
<dbReference type="Gene3D" id="3.30.1330.40">
    <property type="entry name" value="RutC-like"/>
    <property type="match status" value="1"/>
</dbReference>
<evidence type="ECO:0000313" key="3">
    <source>
        <dbReference type="Proteomes" id="UP000522081"/>
    </source>
</evidence>
<gene>
    <name evidence="2" type="ORF">FHS75_003483</name>
</gene>
<dbReference type="CDD" id="cd00448">
    <property type="entry name" value="YjgF_YER057c_UK114_family"/>
    <property type="match status" value="1"/>
</dbReference>
<comment type="similarity">
    <text evidence="1">Belongs to the RutC family.</text>
</comment>
<dbReference type="InterPro" id="IPR035959">
    <property type="entry name" value="RutC-like_sf"/>
</dbReference>
<dbReference type="PANTHER" id="PTHR11803:SF58">
    <property type="entry name" value="PROTEIN HMF1-RELATED"/>
    <property type="match status" value="1"/>
</dbReference>
<reference evidence="2 3" key="1">
    <citation type="submission" date="2020-07" db="EMBL/GenBank/DDBJ databases">
        <title>Genomic Encyclopedia of Type Strains, Phase IV (KMG-IV): sequencing the most valuable type-strain genomes for metagenomic binning, comparative biology and taxonomic classification.</title>
        <authorList>
            <person name="Goeker M."/>
        </authorList>
    </citation>
    <scope>NUCLEOTIDE SEQUENCE [LARGE SCALE GENOMIC DNA]</scope>
    <source>
        <strain evidence="2 3">DSM 29043</strain>
    </source>
</reference>
<protein>
    <submittedName>
        <fullName evidence="2">Reactive intermediate/imine deaminase</fullName>
    </submittedName>
</protein>
<keyword evidence="3" id="KW-1185">Reference proteome</keyword>
<comment type="caution">
    <text evidence="2">The sequence shown here is derived from an EMBL/GenBank/DDBJ whole genome shotgun (WGS) entry which is preliminary data.</text>
</comment>
<proteinExistence type="inferred from homology"/>
<evidence type="ECO:0000256" key="1">
    <source>
        <dbReference type="ARBA" id="ARBA00010552"/>
    </source>
</evidence>
<evidence type="ECO:0000313" key="2">
    <source>
        <dbReference type="EMBL" id="NYH97122.1"/>
    </source>
</evidence>
<accession>A0A7Y9XYU7</accession>
<dbReference type="AlphaFoldDB" id="A0A7Y9XYU7"/>